<dbReference type="InterPro" id="IPR016135">
    <property type="entry name" value="UBQ-conjugating_enzyme/RWD"/>
</dbReference>
<dbReference type="PROSITE" id="PS50127">
    <property type="entry name" value="UBC_2"/>
    <property type="match status" value="1"/>
</dbReference>
<sequence>MGSSRRIAKELNELIANPPAGCVVEVEDESNLYKWKVLMDGPEGSPYEGHTFTIDLSLPIDYPFKPPTLSFATRIYHPNVTNDDKGSMCLGMLKSDQWKPSSKIAAVLEFARQLLSEPMPDDAVEGRIAEQYNTDRAAFNKAAKEAADKWAK</sequence>
<proteinExistence type="predicted"/>
<dbReference type="InterPro" id="IPR000608">
    <property type="entry name" value="UBC"/>
</dbReference>
<keyword evidence="3" id="KW-0547">Nucleotide-binding</keyword>
<evidence type="ECO:0000256" key="4">
    <source>
        <dbReference type="ARBA" id="ARBA00022786"/>
    </source>
</evidence>
<keyword evidence="5" id="KW-0067">ATP-binding</keyword>
<organism evidence="7 8">
    <name type="scientific">Ascosphaera apis ARSEF 7405</name>
    <dbReference type="NCBI Taxonomy" id="392613"/>
    <lineage>
        <taxon>Eukaryota</taxon>
        <taxon>Fungi</taxon>
        <taxon>Dikarya</taxon>
        <taxon>Ascomycota</taxon>
        <taxon>Pezizomycotina</taxon>
        <taxon>Eurotiomycetes</taxon>
        <taxon>Eurotiomycetidae</taxon>
        <taxon>Onygenales</taxon>
        <taxon>Ascosphaeraceae</taxon>
        <taxon>Ascosphaera</taxon>
    </lineage>
</organism>
<evidence type="ECO:0000259" key="6">
    <source>
        <dbReference type="PROSITE" id="PS50127"/>
    </source>
</evidence>
<dbReference type="EC" id="2.3.2.23" evidence="1"/>
<dbReference type="AlphaFoldDB" id="A0A166NUY4"/>
<dbReference type="VEuPathDB" id="FungiDB:AAP_02691"/>
<keyword evidence="2" id="KW-0808">Transferase</keyword>
<dbReference type="GO" id="GO:0061631">
    <property type="term" value="F:ubiquitin conjugating enzyme activity"/>
    <property type="evidence" value="ECO:0007669"/>
    <property type="project" value="UniProtKB-EC"/>
</dbReference>
<dbReference type="GO" id="GO:0005524">
    <property type="term" value="F:ATP binding"/>
    <property type="evidence" value="ECO:0007669"/>
    <property type="project" value="UniProtKB-KW"/>
</dbReference>
<dbReference type="Pfam" id="PF00179">
    <property type="entry name" value="UQ_con"/>
    <property type="match status" value="1"/>
</dbReference>
<evidence type="ECO:0000313" key="7">
    <source>
        <dbReference type="EMBL" id="KZZ92610.1"/>
    </source>
</evidence>
<dbReference type="OrthoDB" id="9978460at2759"/>
<keyword evidence="8" id="KW-1185">Reference proteome</keyword>
<dbReference type="SUPFAM" id="SSF54495">
    <property type="entry name" value="UBC-like"/>
    <property type="match status" value="1"/>
</dbReference>
<evidence type="ECO:0000313" key="8">
    <source>
        <dbReference type="Proteomes" id="UP000242877"/>
    </source>
</evidence>
<evidence type="ECO:0000256" key="2">
    <source>
        <dbReference type="ARBA" id="ARBA00022679"/>
    </source>
</evidence>
<dbReference type="Proteomes" id="UP000242877">
    <property type="component" value="Unassembled WGS sequence"/>
</dbReference>
<gene>
    <name evidence="7" type="ORF">AAP_02691</name>
</gene>
<keyword evidence="4" id="KW-0833">Ubl conjugation pathway</keyword>
<dbReference type="SMART" id="SM00212">
    <property type="entry name" value="UBCc"/>
    <property type="match status" value="1"/>
</dbReference>
<dbReference type="InterPro" id="IPR050113">
    <property type="entry name" value="Ub_conjugating_enzyme"/>
</dbReference>
<dbReference type="Gene3D" id="3.10.110.10">
    <property type="entry name" value="Ubiquitin Conjugating Enzyme"/>
    <property type="match status" value="1"/>
</dbReference>
<name>A0A166NUY4_9EURO</name>
<evidence type="ECO:0000256" key="1">
    <source>
        <dbReference type="ARBA" id="ARBA00012486"/>
    </source>
</evidence>
<evidence type="ECO:0000256" key="3">
    <source>
        <dbReference type="ARBA" id="ARBA00022741"/>
    </source>
</evidence>
<feature type="domain" description="UBC core" evidence="6">
    <location>
        <begin position="2"/>
        <end position="152"/>
    </location>
</feature>
<dbReference type="FunFam" id="3.10.110.10:FF:000060">
    <property type="entry name" value="Ubiquitin conjugating enzyme (UbcB)"/>
    <property type="match status" value="1"/>
</dbReference>
<accession>A0A166NUY4</accession>
<dbReference type="PANTHER" id="PTHR24067">
    <property type="entry name" value="UBIQUITIN-CONJUGATING ENZYME E2"/>
    <property type="match status" value="1"/>
</dbReference>
<reference evidence="7 8" key="1">
    <citation type="journal article" date="2016" name="Genome Biol. Evol.">
        <title>Divergent and convergent evolution of fungal pathogenicity.</title>
        <authorList>
            <person name="Shang Y."/>
            <person name="Xiao G."/>
            <person name="Zheng P."/>
            <person name="Cen K."/>
            <person name="Zhan S."/>
            <person name="Wang C."/>
        </authorList>
    </citation>
    <scope>NUCLEOTIDE SEQUENCE [LARGE SCALE GENOMIC DNA]</scope>
    <source>
        <strain evidence="7 8">ARSEF 7405</strain>
    </source>
</reference>
<dbReference type="EMBL" id="AZGZ01000010">
    <property type="protein sequence ID" value="KZZ92610.1"/>
    <property type="molecule type" value="Genomic_DNA"/>
</dbReference>
<evidence type="ECO:0000256" key="5">
    <source>
        <dbReference type="ARBA" id="ARBA00022840"/>
    </source>
</evidence>
<protein>
    <recommendedName>
        <fullName evidence="1">E2 ubiquitin-conjugating enzyme</fullName>
        <ecNumber evidence="1">2.3.2.23</ecNumber>
    </recommendedName>
</protein>
<comment type="caution">
    <text evidence="7">The sequence shown here is derived from an EMBL/GenBank/DDBJ whole genome shotgun (WGS) entry which is preliminary data.</text>
</comment>